<dbReference type="AlphaFoldDB" id="A0A0A9F6T7"/>
<reference evidence="2" key="2">
    <citation type="journal article" date="2015" name="Data Brief">
        <title>Shoot transcriptome of the giant reed, Arundo donax.</title>
        <authorList>
            <person name="Barrero R.A."/>
            <person name="Guerrero F.D."/>
            <person name="Moolhuijzen P."/>
            <person name="Goolsby J.A."/>
            <person name="Tidwell J."/>
            <person name="Bellgard S.E."/>
            <person name="Bellgard M.I."/>
        </authorList>
    </citation>
    <scope>NUCLEOTIDE SEQUENCE</scope>
    <source>
        <tissue evidence="2">Shoot tissue taken approximately 20 cm above the soil surface</tissue>
    </source>
</reference>
<organism evidence="2">
    <name type="scientific">Arundo donax</name>
    <name type="common">Giant reed</name>
    <name type="synonym">Donax arundinaceus</name>
    <dbReference type="NCBI Taxonomy" id="35708"/>
    <lineage>
        <taxon>Eukaryota</taxon>
        <taxon>Viridiplantae</taxon>
        <taxon>Streptophyta</taxon>
        <taxon>Embryophyta</taxon>
        <taxon>Tracheophyta</taxon>
        <taxon>Spermatophyta</taxon>
        <taxon>Magnoliopsida</taxon>
        <taxon>Liliopsida</taxon>
        <taxon>Poales</taxon>
        <taxon>Poaceae</taxon>
        <taxon>PACMAD clade</taxon>
        <taxon>Arundinoideae</taxon>
        <taxon>Arundineae</taxon>
        <taxon>Arundo</taxon>
    </lineage>
</organism>
<keyword evidence="1" id="KW-0472">Membrane</keyword>
<proteinExistence type="predicted"/>
<feature type="transmembrane region" description="Helical" evidence="1">
    <location>
        <begin position="59"/>
        <end position="81"/>
    </location>
</feature>
<name>A0A0A9F6T7_ARUDO</name>
<accession>A0A0A9F6T7</accession>
<keyword evidence="1" id="KW-1133">Transmembrane helix</keyword>
<evidence type="ECO:0000256" key="1">
    <source>
        <dbReference type="SAM" id="Phobius"/>
    </source>
</evidence>
<protein>
    <submittedName>
        <fullName evidence="2">Uncharacterized protein</fullName>
    </submittedName>
</protein>
<reference evidence="2" key="1">
    <citation type="submission" date="2014-09" db="EMBL/GenBank/DDBJ databases">
        <authorList>
            <person name="Magalhaes I.L.F."/>
            <person name="Oliveira U."/>
            <person name="Santos F.R."/>
            <person name="Vidigal T.H.D.A."/>
            <person name="Brescovit A.D."/>
            <person name="Santos A.J."/>
        </authorList>
    </citation>
    <scope>NUCLEOTIDE SEQUENCE</scope>
    <source>
        <tissue evidence="2">Shoot tissue taken approximately 20 cm above the soil surface</tissue>
    </source>
</reference>
<evidence type="ECO:0000313" key="2">
    <source>
        <dbReference type="EMBL" id="JAE06924.1"/>
    </source>
</evidence>
<dbReference type="EMBL" id="GBRH01190972">
    <property type="protein sequence ID" value="JAE06924.1"/>
    <property type="molecule type" value="Transcribed_RNA"/>
</dbReference>
<sequence>MVFIIIFSLRSLFRSFFNRRTGRKGFLKVYVTNMLRRKCQIFTMTHINRRGHTVALSAFNFRSICWFSTTLPVLLAFLFAFPS</sequence>
<keyword evidence="1" id="KW-0812">Transmembrane</keyword>